<dbReference type="Proteomes" id="UP001597119">
    <property type="component" value="Unassembled WGS sequence"/>
</dbReference>
<dbReference type="EMBL" id="JBHUDJ010000009">
    <property type="protein sequence ID" value="MFD1588152.1"/>
    <property type="molecule type" value="Genomic_DNA"/>
</dbReference>
<protein>
    <submittedName>
        <fullName evidence="2">HalOD1 output domain-containing protein</fullName>
    </submittedName>
</protein>
<dbReference type="Pfam" id="PF18545">
    <property type="entry name" value="HalOD1"/>
    <property type="match status" value="1"/>
</dbReference>
<proteinExistence type="predicted"/>
<comment type="caution">
    <text evidence="2">The sequence shown here is derived from an EMBL/GenBank/DDBJ whole genome shotgun (WGS) entry which is preliminary data.</text>
</comment>
<evidence type="ECO:0000313" key="3">
    <source>
        <dbReference type="Proteomes" id="UP001597119"/>
    </source>
</evidence>
<accession>A0ABD6CCU2</accession>
<dbReference type="AlphaFoldDB" id="A0ABD6CCU2"/>
<dbReference type="InterPro" id="IPR040624">
    <property type="entry name" value="HalOD1"/>
</dbReference>
<sequence length="88" mass="9642">MACLESETAELDRLTMTERVVAEVARAKDVSPTDLNPLQSVVDPDALDQLFDPVANSPRMAGQVSFSYHGYEVTAHADGYIQLTQQSE</sequence>
<reference evidence="2 3" key="1">
    <citation type="journal article" date="2019" name="Int. J. Syst. Evol. Microbiol.">
        <title>The Global Catalogue of Microorganisms (GCM) 10K type strain sequencing project: providing services to taxonomists for standard genome sequencing and annotation.</title>
        <authorList>
            <consortium name="The Broad Institute Genomics Platform"/>
            <consortium name="The Broad Institute Genome Sequencing Center for Infectious Disease"/>
            <person name="Wu L."/>
            <person name="Ma J."/>
        </authorList>
    </citation>
    <scope>NUCLEOTIDE SEQUENCE [LARGE SCALE GENOMIC DNA]</scope>
    <source>
        <strain evidence="2 3">CGMCC 1.12125</strain>
    </source>
</reference>
<organism evidence="2 3">
    <name type="scientific">Halorientalis brevis</name>
    <dbReference type="NCBI Taxonomy" id="1126241"/>
    <lineage>
        <taxon>Archaea</taxon>
        <taxon>Methanobacteriati</taxon>
        <taxon>Methanobacteriota</taxon>
        <taxon>Stenosarchaea group</taxon>
        <taxon>Halobacteria</taxon>
        <taxon>Halobacteriales</taxon>
        <taxon>Haloarculaceae</taxon>
        <taxon>Halorientalis</taxon>
    </lineage>
</organism>
<name>A0ABD6CCU2_9EURY</name>
<feature type="domain" description="Halobacterial output" evidence="1">
    <location>
        <begin position="15"/>
        <end position="84"/>
    </location>
</feature>
<keyword evidence="3" id="KW-1185">Reference proteome</keyword>
<gene>
    <name evidence="2" type="ORF">ACFR9U_14305</name>
</gene>
<dbReference type="RefSeq" id="WP_247381706.1">
    <property type="nucleotide sequence ID" value="NZ_JALLGV010000011.1"/>
</dbReference>
<evidence type="ECO:0000259" key="1">
    <source>
        <dbReference type="Pfam" id="PF18545"/>
    </source>
</evidence>
<evidence type="ECO:0000313" key="2">
    <source>
        <dbReference type="EMBL" id="MFD1588152.1"/>
    </source>
</evidence>